<feature type="compositionally biased region" description="Polar residues" evidence="4">
    <location>
        <begin position="70"/>
        <end position="82"/>
    </location>
</feature>
<dbReference type="AlphaFoldDB" id="A0AA39LB32"/>
<dbReference type="GO" id="GO:0000981">
    <property type="term" value="F:DNA-binding transcription factor activity, RNA polymerase II-specific"/>
    <property type="evidence" value="ECO:0007669"/>
    <property type="project" value="InterPro"/>
</dbReference>
<dbReference type="PANTHER" id="PTHR31001:SF85">
    <property type="entry name" value="ZN(II)2CYS6 TRANSCRIPTION FACTOR (EUROFUNG)"/>
    <property type="match status" value="1"/>
</dbReference>
<evidence type="ECO:0000256" key="3">
    <source>
        <dbReference type="ARBA" id="ARBA00023242"/>
    </source>
</evidence>
<dbReference type="GO" id="GO:0003677">
    <property type="term" value="F:DNA binding"/>
    <property type="evidence" value="ECO:0007669"/>
    <property type="project" value="InterPro"/>
</dbReference>
<comment type="caution">
    <text evidence="6">The sequence shown here is derived from an EMBL/GenBank/DDBJ whole genome shotgun (WGS) entry which is preliminary data.</text>
</comment>
<dbReference type="Proteomes" id="UP001175261">
    <property type="component" value="Unassembled WGS sequence"/>
</dbReference>
<dbReference type="GO" id="GO:0006351">
    <property type="term" value="P:DNA-templated transcription"/>
    <property type="evidence" value="ECO:0007669"/>
    <property type="project" value="InterPro"/>
</dbReference>
<evidence type="ECO:0000313" key="7">
    <source>
        <dbReference type="Proteomes" id="UP001175261"/>
    </source>
</evidence>
<dbReference type="Pfam" id="PF00172">
    <property type="entry name" value="Zn_clus"/>
    <property type="match status" value="1"/>
</dbReference>
<dbReference type="Gene3D" id="4.10.240.10">
    <property type="entry name" value="Zn(2)-C6 fungal-type DNA-binding domain"/>
    <property type="match status" value="1"/>
</dbReference>
<sequence>MRSGKAPVTCIPCAKRKVRCDKQQPCSHCKRRPQDTCEYPRRDSQVDDLKAQVAQLEGYIRRLGLDPSDFTASSPATSQATPLTECLPVRSSKPPAASRQSPKDASGLLSHDEEATYIESPMWYSWGESKQLEGESTPGDSTKHLHLSSPSPSTAGCGYVATILDHTEASQVSSDTEPLPLVDYNTIWTTFLKNVHPLVKIFFDWEVEPLMRRASHDASDLSPSEKTLVTAIIFVTTKSVPATDCPSLLHEEKPALLNRFQRSTEKALLHVGYATTSNKLTLQALMLYLHAINERAHPAAIFSLMGIANRVAERMGLHRDGQFLGLSVLRAEERRRIWWQLQYLELVVANHVGAMSSSVFGKWDAKMPANLDDSDLGPETETLPEEQPGLTSMSNCLWKYFTLNMHRELRWASDNSHPWEQATSMIDSIEESLRVKFIQHCDLLDPLHVNLQLGICQVIIAARRAIQQPSLVNAKISDMSRKERDELLGICMKNMEYCFLIQMNEVIKGYLWANATFFPWAACGFPRNLSELCCICLTHHSHETVVYIILEANHRSEEDGVQDIWAVIRKTYETHAELRAAVHRQDVRFCARITTIAWQKYVLHQQKQNRSSQEEAPQWITDLYRTFNLQQPGSLAGSADEVVSEDAESQALQLDFDLDMIDWSTWDAAYLDTGLFSNAAS</sequence>
<feature type="region of interest" description="Disordered" evidence="4">
    <location>
        <begin position="130"/>
        <end position="152"/>
    </location>
</feature>
<dbReference type="GO" id="GO:0005634">
    <property type="term" value="C:nucleus"/>
    <property type="evidence" value="ECO:0007669"/>
    <property type="project" value="UniProtKB-SubCell"/>
</dbReference>
<protein>
    <recommendedName>
        <fullName evidence="5">Zn(2)-C6 fungal-type domain-containing protein</fullName>
    </recommendedName>
</protein>
<gene>
    <name evidence="6" type="ORF">NLU13_0240</name>
</gene>
<evidence type="ECO:0000256" key="2">
    <source>
        <dbReference type="ARBA" id="ARBA00022723"/>
    </source>
</evidence>
<dbReference type="CDD" id="cd00067">
    <property type="entry name" value="GAL4"/>
    <property type="match status" value="1"/>
</dbReference>
<dbReference type="InterPro" id="IPR001138">
    <property type="entry name" value="Zn2Cys6_DnaBD"/>
</dbReference>
<dbReference type="InterPro" id="IPR050613">
    <property type="entry name" value="Sec_Metabolite_Reg"/>
</dbReference>
<accession>A0AA39LB32</accession>
<evidence type="ECO:0000313" key="6">
    <source>
        <dbReference type="EMBL" id="KAK0390737.1"/>
    </source>
</evidence>
<keyword evidence="3" id="KW-0539">Nucleus</keyword>
<evidence type="ECO:0000256" key="4">
    <source>
        <dbReference type="SAM" id="MobiDB-lite"/>
    </source>
</evidence>
<feature type="region of interest" description="Disordered" evidence="4">
    <location>
        <begin position="70"/>
        <end position="110"/>
    </location>
</feature>
<dbReference type="SMART" id="SM00906">
    <property type="entry name" value="Fungal_trans"/>
    <property type="match status" value="1"/>
</dbReference>
<evidence type="ECO:0000256" key="1">
    <source>
        <dbReference type="ARBA" id="ARBA00004123"/>
    </source>
</evidence>
<dbReference type="InterPro" id="IPR036864">
    <property type="entry name" value="Zn2-C6_fun-type_DNA-bd_sf"/>
</dbReference>
<comment type="subcellular location">
    <subcellularLocation>
        <location evidence="1">Nucleus</location>
    </subcellularLocation>
</comment>
<organism evidence="6 7">
    <name type="scientific">Sarocladium strictum</name>
    <name type="common">Black bundle disease fungus</name>
    <name type="synonym">Acremonium strictum</name>
    <dbReference type="NCBI Taxonomy" id="5046"/>
    <lineage>
        <taxon>Eukaryota</taxon>
        <taxon>Fungi</taxon>
        <taxon>Dikarya</taxon>
        <taxon>Ascomycota</taxon>
        <taxon>Pezizomycotina</taxon>
        <taxon>Sordariomycetes</taxon>
        <taxon>Hypocreomycetidae</taxon>
        <taxon>Hypocreales</taxon>
        <taxon>Sarocladiaceae</taxon>
        <taxon>Sarocladium</taxon>
    </lineage>
</organism>
<feature type="domain" description="Zn(2)-C6 fungal-type" evidence="5">
    <location>
        <begin position="9"/>
        <end position="39"/>
    </location>
</feature>
<dbReference type="SMART" id="SM00066">
    <property type="entry name" value="GAL4"/>
    <property type="match status" value="1"/>
</dbReference>
<keyword evidence="2" id="KW-0479">Metal-binding</keyword>
<dbReference type="SUPFAM" id="SSF57701">
    <property type="entry name" value="Zn2/Cys6 DNA-binding domain"/>
    <property type="match status" value="1"/>
</dbReference>
<dbReference type="PROSITE" id="PS50048">
    <property type="entry name" value="ZN2_CY6_FUNGAL_2"/>
    <property type="match status" value="1"/>
</dbReference>
<dbReference type="CDD" id="cd12148">
    <property type="entry name" value="fungal_TF_MHR"/>
    <property type="match status" value="1"/>
</dbReference>
<dbReference type="PROSITE" id="PS00463">
    <property type="entry name" value="ZN2_CY6_FUNGAL_1"/>
    <property type="match status" value="1"/>
</dbReference>
<dbReference type="GO" id="GO:0008270">
    <property type="term" value="F:zinc ion binding"/>
    <property type="evidence" value="ECO:0007669"/>
    <property type="project" value="InterPro"/>
</dbReference>
<keyword evidence="7" id="KW-1185">Reference proteome</keyword>
<dbReference type="InterPro" id="IPR007219">
    <property type="entry name" value="XnlR_reg_dom"/>
</dbReference>
<proteinExistence type="predicted"/>
<name>A0AA39LB32_SARSR</name>
<reference evidence="6" key="1">
    <citation type="submission" date="2022-10" db="EMBL/GenBank/DDBJ databases">
        <title>Determination and structural analysis of whole genome sequence of Sarocladium strictum F4-1.</title>
        <authorList>
            <person name="Hu L."/>
            <person name="Jiang Y."/>
        </authorList>
    </citation>
    <scope>NUCLEOTIDE SEQUENCE</scope>
    <source>
        <strain evidence="6">F4-1</strain>
    </source>
</reference>
<dbReference type="PANTHER" id="PTHR31001">
    <property type="entry name" value="UNCHARACTERIZED TRANSCRIPTIONAL REGULATORY PROTEIN"/>
    <property type="match status" value="1"/>
</dbReference>
<dbReference type="EMBL" id="JAPDFR010000001">
    <property type="protein sequence ID" value="KAK0390737.1"/>
    <property type="molecule type" value="Genomic_DNA"/>
</dbReference>
<dbReference type="Pfam" id="PF04082">
    <property type="entry name" value="Fungal_trans"/>
    <property type="match status" value="1"/>
</dbReference>
<evidence type="ECO:0000259" key="5">
    <source>
        <dbReference type="PROSITE" id="PS50048"/>
    </source>
</evidence>